<organism evidence="2 3">
    <name type="scientific">Methanosarcina baikalica</name>
    <dbReference type="NCBI Taxonomy" id="3073890"/>
    <lineage>
        <taxon>Archaea</taxon>
        <taxon>Methanobacteriati</taxon>
        <taxon>Methanobacteriota</taxon>
        <taxon>Stenosarchaea group</taxon>
        <taxon>Methanomicrobia</taxon>
        <taxon>Methanosarcinales</taxon>
        <taxon>Methanosarcinaceae</taxon>
        <taxon>Methanosarcina</taxon>
    </lineage>
</organism>
<comment type="caution">
    <text evidence="2">The sequence shown here is derived from an EMBL/GenBank/DDBJ whole genome shotgun (WGS) entry which is preliminary data.</text>
</comment>
<sequence>MEGSSSESTTAPKELPSSSGSHKSSEAAANIGVAIRYWLELEPYPPGSARSLWLFVDDDWRHLDNPNVSIQVSVQEAFCECSQRLEVLVWYSGDAIKGLVVKTK</sequence>
<dbReference type="EMBL" id="JAVKPK010000050">
    <property type="protein sequence ID" value="MDR7666441.1"/>
    <property type="molecule type" value="Genomic_DNA"/>
</dbReference>
<evidence type="ECO:0000313" key="2">
    <source>
        <dbReference type="EMBL" id="MDR7666441.1"/>
    </source>
</evidence>
<protein>
    <submittedName>
        <fullName evidence="2">Uncharacterized protein</fullName>
    </submittedName>
</protein>
<reference evidence="3" key="1">
    <citation type="submission" date="2023-07" db="EMBL/GenBank/DDBJ databases">
        <title>Whole-genome sequencing of a new Methanosarcina sp. Z-7115.</title>
        <authorList>
            <person name="Zhilina T.N."/>
            <person name="Merkel A.Y."/>
        </authorList>
    </citation>
    <scope>NUCLEOTIDE SEQUENCE [LARGE SCALE GENOMIC DNA]</scope>
    <source>
        <strain evidence="3">Z-7115</strain>
    </source>
</reference>
<feature type="region of interest" description="Disordered" evidence="1">
    <location>
        <begin position="1"/>
        <end position="26"/>
    </location>
</feature>
<evidence type="ECO:0000256" key="1">
    <source>
        <dbReference type="SAM" id="MobiDB-lite"/>
    </source>
</evidence>
<evidence type="ECO:0000313" key="3">
    <source>
        <dbReference type="Proteomes" id="UP001246244"/>
    </source>
</evidence>
<accession>A0ABU2D375</accession>
<keyword evidence="3" id="KW-1185">Reference proteome</keyword>
<feature type="compositionally biased region" description="Polar residues" evidence="1">
    <location>
        <begin position="1"/>
        <end position="11"/>
    </location>
</feature>
<name>A0ABU2D375_9EURY</name>
<dbReference type="RefSeq" id="WP_310576469.1">
    <property type="nucleotide sequence ID" value="NZ_JAVKPK010000050.1"/>
</dbReference>
<dbReference type="Proteomes" id="UP001246244">
    <property type="component" value="Unassembled WGS sequence"/>
</dbReference>
<proteinExistence type="predicted"/>
<gene>
    <name evidence="2" type="ORF">RG963_11745</name>
</gene>